<dbReference type="RefSeq" id="WP_073048633.1">
    <property type="nucleotide sequence ID" value="NZ_FQUO01000028.1"/>
</dbReference>
<feature type="signal peptide" evidence="4">
    <location>
        <begin position="1"/>
        <end position="23"/>
    </location>
</feature>
<dbReference type="CDD" id="cd12797">
    <property type="entry name" value="M23_peptidase"/>
    <property type="match status" value="1"/>
</dbReference>
<dbReference type="InterPro" id="IPR050570">
    <property type="entry name" value="Cell_wall_metabolism_enzyme"/>
</dbReference>
<reference evidence="6 7" key="1">
    <citation type="submission" date="2016-11" db="EMBL/GenBank/DDBJ databases">
        <authorList>
            <person name="Jaros S."/>
            <person name="Januszkiewicz K."/>
            <person name="Wedrychowicz H."/>
        </authorList>
    </citation>
    <scope>NUCLEOTIDE SEQUENCE [LARGE SCALE GENOMIC DNA]</scope>
    <source>
        <strain evidence="6 7">DSM 26897</strain>
    </source>
</reference>
<evidence type="ECO:0000259" key="5">
    <source>
        <dbReference type="Pfam" id="PF01551"/>
    </source>
</evidence>
<feature type="coiled-coil region" evidence="2">
    <location>
        <begin position="234"/>
        <end position="266"/>
    </location>
</feature>
<keyword evidence="6" id="KW-0378">Hydrolase</keyword>
<dbReference type="EMBL" id="FQUO01000028">
    <property type="protein sequence ID" value="SHG35882.1"/>
    <property type="molecule type" value="Genomic_DNA"/>
</dbReference>
<evidence type="ECO:0000256" key="4">
    <source>
        <dbReference type="SAM" id="SignalP"/>
    </source>
</evidence>
<dbReference type="GO" id="GO:0004222">
    <property type="term" value="F:metalloendopeptidase activity"/>
    <property type="evidence" value="ECO:0007669"/>
    <property type="project" value="TreeGrafter"/>
</dbReference>
<dbReference type="PANTHER" id="PTHR21666">
    <property type="entry name" value="PEPTIDASE-RELATED"/>
    <property type="match status" value="1"/>
</dbReference>
<dbReference type="Pfam" id="PF01551">
    <property type="entry name" value="Peptidase_M23"/>
    <property type="match status" value="1"/>
</dbReference>
<feature type="coiled-coil region" evidence="2">
    <location>
        <begin position="25"/>
        <end position="52"/>
    </location>
</feature>
<feature type="region of interest" description="Disordered" evidence="3">
    <location>
        <begin position="177"/>
        <end position="196"/>
    </location>
</feature>
<dbReference type="InterPro" id="IPR016047">
    <property type="entry name" value="M23ase_b-sheet_dom"/>
</dbReference>
<feature type="region of interest" description="Disordered" evidence="3">
    <location>
        <begin position="292"/>
        <end position="327"/>
    </location>
</feature>
<evidence type="ECO:0000256" key="3">
    <source>
        <dbReference type="SAM" id="MobiDB-lite"/>
    </source>
</evidence>
<proteinExistence type="predicted"/>
<dbReference type="SUPFAM" id="SSF51261">
    <property type="entry name" value="Duplicated hybrid motif"/>
    <property type="match status" value="1"/>
</dbReference>
<evidence type="ECO:0000313" key="7">
    <source>
        <dbReference type="Proteomes" id="UP000184368"/>
    </source>
</evidence>
<dbReference type="InterPro" id="IPR011055">
    <property type="entry name" value="Dup_hybrid_motif"/>
</dbReference>
<keyword evidence="7" id="KW-1185">Reference proteome</keyword>
<feature type="compositionally biased region" description="Polar residues" evidence="3">
    <location>
        <begin position="183"/>
        <end position="192"/>
    </location>
</feature>
<keyword evidence="1 4" id="KW-0732">Signal</keyword>
<sequence>MKKLCALLITVLLGTLAFGQVVADRARMERERAAIQKEISEIQSQYNKVKGQKKETLGQLSLLQKKLALQNQYINNINKEIKVVSDEIYLSTLEINRLQRELDTLRLQYARSVVYAYKNKSNYDYLNFIFSASSFNDALKRVRYLKSYRSYRQQQVDNIVQTQQQITDRKNQLLGKKQEKNAALTNQTQQKQVLDEQRKETDAVVAKLKSQESDLGKQLAEKRKRDQQLKGAIAAVVRREIEAARKRAEEEERRRVAAEKERIARERAAARAAKAAADKAAADKAAADRAAAARKNNAATGNTTAKTTAPPVAVATPKVEEEEEEEIKVAPRKVESYLNLNEKDVALNTGFQNNRGKLPWPVDNGVVSIPFGRSKVGSLDFDNPGITISTPAAGASVKAVFDGEVSSVANLGDGMMVMVRHGKYFTIYSNLSSANVSKGSQIRTGQVIGRTGPADDGSGGQIDLLLMVESKNVNPEPWLR</sequence>
<accession>A0A1M5J5R6</accession>
<evidence type="ECO:0000256" key="1">
    <source>
        <dbReference type="ARBA" id="ARBA00022729"/>
    </source>
</evidence>
<gene>
    <name evidence="6" type="ORF">SAMN05444008_12818</name>
</gene>
<feature type="domain" description="M23ase beta-sheet core" evidence="5">
    <location>
        <begin position="384"/>
        <end position="475"/>
    </location>
</feature>
<dbReference type="PANTHER" id="PTHR21666:SF289">
    <property type="entry name" value="L-ALA--D-GLU ENDOPEPTIDASE"/>
    <property type="match status" value="1"/>
</dbReference>
<dbReference type="Gene3D" id="2.70.70.10">
    <property type="entry name" value="Glucose Permease (Domain IIA)"/>
    <property type="match status" value="1"/>
</dbReference>
<dbReference type="Gene3D" id="6.10.250.3150">
    <property type="match status" value="1"/>
</dbReference>
<feature type="compositionally biased region" description="Low complexity" evidence="3">
    <location>
        <begin position="292"/>
        <end position="317"/>
    </location>
</feature>
<dbReference type="STRING" id="1302690.BUE76_05750"/>
<keyword evidence="2" id="KW-0175">Coiled coil</keyword>
<dbReference type="AlphaFoldDB" id="A0A1M5J5R6"/>
<dbReference type="Proteomes" id="UP000184368">
    <property type="component" value="Unassembled WGS sequence"/>
</dbReference>
<feature type="chain" id="PRO_5012070260" evidence="4">
    <location>
        <begin position="24"/>
        <end position="480"/>
    </location>
</feature>
<evidence type="ECO:0000256" key="2">
    <source>
        <dbReference type="SAM" id="Coils"/>
    </source>
</evidence>
<name>A0A1M5J5R6_9BACT</name>
<organism evidence="6 7">
    <name type="scientific">Cnuella takakiae</name>
    <dbReference type="NCBI Taxonomy" id="1302690"/>
    <lineage>
        <taxon>Bacteria</taxon>
        <taxon>Pseudomonadati</taxon>
        <taxon>Bacteroidota</taxon>
        <taxon>Chitinophagia</taxon>
        <taxon>Chitinophagales</taxon>
        <taxon>Chitinophagaceae</taxon>
        <taxon>Cnuella</taxon>
    </lineage>
</organism>
<dbReference type="OrthoDB" id="9815884at2"/>
<evidence type="ECO:0000313" key="6">
    <source>
        <dbReference type="EMBL" id="SHG35882.1"/>
    </source>
</evidence>
<protein>
    <submittedName>
        <fullName evidence="6">Septal ring factor EnvC, activator of murein hydrolases AmiA and AmiB</fullName>
    </submittedName>
</protein>